<dbReference type="PANTHER" id="PTHR11228">
    <property type="entry name" value="RADICAL SAM DOMAIN PROTEIN"/>
    <property type="match status" value="1"/>
</dbReference>
<keyword evidence="4" id="KW-0479">Metal-binding</keyword>
<keyword evidence="10" id="KW-1185">Reference proteome</keyword>
<dbReference type="NCBIfam" id="NF045574">
    <property type="entry name" value="sacti_mat_StsB"/>
    <property type="match status" value="1"/>
</dbReference>
<proteinExistence type="predicted"/>
<evidence type="ECO:0000256" key="5">
    <source>
        <dbReference type="ARBA" id="ARBA00023002"/>
    </source>
</evidence>
<organism evidence="9 10">
    <name type="scientific">Micromonospora sediminimaris</name>
    <dbReference type="NCBI Taxonomy" id="547162"/>
    <lineage>
        <taxon>Bacteria</taxon>
        <taxon>Bacillati</taxon>
        <taxon>Actinomycetota</taxon>
        <taxon>Actinomycetes</taxon>
        <taxon>Micromonosporales</taxon>
        <taxon>Micromonosporaceae</taxon>
        <taxon>Micromonospora</taxon>
    </lineage>
</organism>
<reference evidence="9" key="1">
    <citation type="submission" date="2021-01" db="EMBL/GenBank/DDBJ databases">
        <title>Whole genome shotgun sequence of Verrucosispora sediminis NBRC 107745.</title>
        <authorList>
            <person name="Komaki H."/>
            <person name="Tamura T."/>
        </authorList>
    </citation>
    <scope>NUCLEOTIDE SEQUENCE</scope>
    <source>
        <strain evidence="9">NBRC 107745</strain>
    </source>
</reference>
<dbReference type="EMBL" id="BOPD01000049">
    <property type="protein sequence ID" value="GIJ36396.1"/>
    <property type="molecule type" value="Genomic_DNA"/>
</dbReference>
<dbReference type="OrthoDB" id="9782387at2"/>
<dbReference type="SFLD" id="SFLDG01386">
    <property type="entry name" value="main_SPASM_domain-containing"/>
    <property type="match status" value="1"/>
</dbReference>
<dbReference type="NCBIfam" id="TIGR04085">
    <property type="entry name" value="rSAM_more_4Fe4S"/>
    <property type="match status" value="1"/>
</dbReference>
<dbReference type="PANTHER" id="PTHR11228:SF7">
    <property type="entry name" value="PQQA PEPTIDE CYCLASE"/>
    <property type="match status" value="1"/>
</dbReference>
<comment type="caution">
    <text evidence="9">The sequence shown here is derived from an EMBL/GenBank/DDBJ whole genome shotgun (WGS) entry which is preliminary data.</text>
</comment>
<dbReference type="GO" id="GO:0016491">
    <property type="term" value="F:oxidoreductase activity"/>
    <property type="evidence" value="ECO:0007669"/>
    <property type="project" value="UniProtKB-KW"/>
</dbReference>
<dbReference type="InterPro" id="IPR050377">
    <property type="entry name" value="Radical_SAM_PqqE_MftC-like"/>
</dbReference>
<evidence type="ECO:0000313" key="10">
    <source>
        <dbReference type="Proteomes" id="UP000607311"/>
    </source>
</evidence>
<sequence length="486" mass="53165">MQLSGMWSELVVPDDLVYFQCRDRYLVENPGIAAWAVVGDGEIDVLRALASGVESPADPATTERALATLVLNWLVYLPGQQPRIRPAEPALRMVYYAITDGCNLRCPYCYASSTRKLPGELEPHESLDLVDQIADMGAELLILTGGEPMLRPDFFTVADHARSRGLRVNCITNGTRIPDEATARRMADTFGKITVSLDGGVAEVHERTRGKGTFARTANALALLNAAGVRPDINHVVSPDNIGALDQLMTFLDGIDFGNVRLMNHTGIGRGAEDGVHFAWEHHRDVQRFTWTNPVAQKILTEGPKAVKPCSIRGNCGLGGTEIYINSLGDVYPCKLVTGPLHKAGNVRAQRLADVFANPALSQLRTNTVFEGENLADCRRCYIRAACGGGCRAYHAAESGSITRNSRHHCRILRHSMITNIWRSNGFTGVDLLENESTMTVPRLIRDGTVHPVYDDWRTDTDPADAVHRRALPVLTNRTGASSCSA</sequence>
<evidence type="ECO:0000256" key="1">
    <source>
        <dbReference type="ARBA" id="ARBA00001966"/>
    </source>
</evidence>
<evidence type="ECO:0000256" key="4">
    <source>
        <dbReference type="ARBA" id="ARBA00022723"/>
    </source>
</evidence>
<keyword evidence="5" id="KW-0560">Oxidoreductase</keyword>
<keyword evidence="3" id="KW-0949">S-adenosyl-L-methionine</keyword>
<dbReference type="RefSeq" id="WP_093411363.1">
    <property type="nucleotide sequence ID" value="NZ_BOPD01000049.1"/>
</dbReference>
<dbReference type="SFLD" id="SFLDS00029">
    <property type="entry name" value="Radical_SAM"/>
    <property type="match status" value="1"/>
</dbReference>
<dbReference type="PROSITE" id="PS51918">
    <property type="entry name" value="RADICAL_SAM"/>
    <property type="match status" value="1"/>
</dbReference>
<dbReference type="InterPro" id="IPR007197">
    <property type="entry name" value="rSAM"/>
</dbReference>
<feature type="domain" description="Radical SAM core" evidence="8">
    <location>
        <begin position="88"/>
        <end position="293"/>
    </location>
</feature>
<evidence type="ECO:0000313" key="9">
    <source>
        <dbReference type="EMBL" id="GIJ36396.1"/>
    </source>
</evidence>
<dbReference type="Gene3D" id="3.20.20.70">
    <property type="entry name" value="Aldolase class I"/>
    <property type="match status" value="1"/>
</dbReference>
<comment type="cofactor">
    <cofactor evidence="1">
        <name>[4Fe-4S] cluster</name>
        <dbReference type="ChEBI" id="CHEBI:49883"/>
    </cofactor>
</comment>
<evidence type="ECO:0000256" key="3">
    <source>
        <dbReference type="ARBA" id="ARBA00022691"/>
    </source>
</evidence>
<dbReference type="SFLD" id="SFLDG01067">
    <property type="entry name" value="SPASM/twitch_domain_containing"/>
    <property type="match status" value="1"/>
</dbReference>
<dbReference type="PROSITE" id="PS01305">
    <property type="entry name" value="MOAA_NIFB_PQQE"/>
    <property type="match status" value="1"/>
</dbReference>
<dbReference type="InterPro" id="IPR023885">
    <property type="entry name" value="4Fe4S-binding_SPASM_dom"/>
</dbReference>
<dbReference type="GO" id="GO:0046872">
    <property type="term" value="F:metal ion binding"/>
    <property type="evidence" value="ECO:0007669"/>
    <property type="project" value="UniProtKB-KW"/>
</dbReference>
<keyword evidence="7" id="KW-0411">Iron-sulfur</keyword>
<evidence type="ECO:0000256" key="2">
    <source>
        <dbReference type="ARBA" id="ARBA00022485"/>
    </source>
</evidence>
<dbReference type="SUPFAM" id="SSF102114">
    <property type="entry name" value="Radical SAM enzymes"/>
    <property type="match status" value="1"/>
</dbReference>
<dbReference type="Pfam" id="PF04055">
    <property type="entry name" value="Radical_SAM"/>
    <property type="match status" value="1"/>
</dbReference>
<dbReference type="AlphaFoldDB" id="A0A9W5XM98"/>
<dbReference type="Pfam" id="PF13186">
    <property type="entry name" value="SPASM"/>
    <property type="match status" value="1"/>
</dbReference>
<dbReference type="Proteomes" id="UP000607311">
    <property type="component" value="Unassembled WGS sequence"/>
</dbReference>
<accession>A0A9W5XM98</accession>
<dbReference type="InterPro" id="IPR000385">
    <property type="entry name" value="MoaA_NifB_PqqE_Fe-S-bd_CS"/>
</dbReference>
<evidence type="ECO:0000256" key="6">
    <source>
        <dbReference type="ARBA" id="ARBA00023004"/>
    </source>
</evidence>
<keyword evidence="6" id="KW-0408">Iron</keyword>
<dbReference type="CDD" id="cd01335">
    <property type="entry name" value="Radical_SAM"/>
    <property type="match status" value="1"/>
</dbReference>
<dbReference type="InterPro" id="IPR054666">
    <property type="entry name" value="Sacti_mat_StsB"/>
</dbReference>
<gene>
    <name evidence="9" type="ORF">Vse01_55440</name>
</gene>
<protein>
    <recommendedName>
        <fullName evidence="8">Radical SAM core domain-containing protein</fullName>
    </recommendedName>
</protein>
<dbReference type="InterPro" id="IPR013785">
    <property type="entry name" value="Aldolase_TIM"/>
</dbReference>
<evidence type="ECO:0000259" key="8">
    <source>
        <dbReference type="PROSITE" id="PS51918"/>
    </source>
</evidence>
<name>A0A9W5XM98_9ACTN</name>
<evidence type="ECO:0000256" key="7">
    <source>
        <dbReference type="ARBA" id="ARBA00023014"/>
    </source>
</evidence>
<keyword evidence="2" id="KW-0004">4Fe-4S</keyword>
<dbReference type="GO" id="GO:0051539">
    <property type="term" value="F:4 iron, 4 sulfur cluster binding"/>
    <property type="evidence" value="ECO:0007669"/>
    <property type="project" value="UniProtKB-KW"/>
</dbReference>
<dbReference type="InterPro" id="IPR058240">
    <property type="entry name" value="rSAM_sf"/>
</dbReference>